<dbReference type="InterPro" id="IPR043136">
    <property type="entry name" value="B30.2/SPRY_sf"/>
</dbReference>
<sequence>MEKEQENSQLQKQLMEKEQENSQLQKQLGEKEQENSQLQKQMEETTGYLAELSQSNSCIPKPVFDWIDKAAESNSYIPKPVFDWIDKAAVDVTLDPDTAHPRLILSEDGKQLRDGGTPQDFPDISERFTLHTCVLGRQKISSGRFFYEVQVGEKTEWYIGVAKQSINRHDSVKTSTTNGYWVVWLRKGQYWAGVDPSVPFPLKEKPRTVGVYVDYERGQVSFYNVEAGSHIYSFTEYNFTENLYPFFSPGYKNSRNSAPLIILYANSTNFK</sequence>
<dbReference type="Gene3D" id="2.60.120.920">
    <property type="match status" value="1"/>
</dbReference>
<dbReference type="AlphaFoldDB" id="A0A8T3CZ42"/>
<evidence type="ECO:0000313" key="4">
    <source>
        <dbReference type="Proteomes" id="UP000829720"/>
    </source>
</evidence>
<name>A0A8T3CZ42_9TELE</name>
<dbReference type="InterPro" id="IPR006574">
    <property type="entry name" value="PRY"/>
</dbReference>
<dbReference type="PROSITE" id="PS50188">
    <property type="entry name" value="B302_SPRY"/>
    <property type="match status" value="1"/>
</dbReference>
<dbReference type="OrthoDB" id="6105938at2759"/>
<feature type="region of interest" description="Disordered" evidence="1">
    <location>
        <begin position="1"/>
        <end position="42"/>
    </location>
</feature>
<reference evidence="3" key="1">
    <citation type="submission" date="2021-01" db="EMBL/GenBank/DDBJ databases">
        <authorList>
            <person name="Zahm M."/>
            <person name="Roques C."/>
            <person name="Cabau C."/>
            <person name="Klopp C."/>
            <person name="Donnadieu C."/>
            <person name="Jouanno E."/>
            <person name="Lampietro C."/>
            <person name="Louis A."/>
            <person name="Herpin A."/>
            <person name="Echchiki A."/>
            <person name="Berthelot C."/>
            <person name="Parey E."/>
            <person name="Roest-Crollius H."/>
            <person name="Braasch I."/>
            <person name="Postlethwait J."/>
            <person name="Bobe J."/>
            <person name="Montfort J."/>
            <person name="Bouchez O."/>
            <person name="Begum T."/>
            <person name="Mejri S."/>
            <person name="Adams A."/>
            <person name="Chen W.-J."/>
            <person name="Guiguen Y."/>
        </authorList>
    </citation>
    <scope>NUCLEOTIDE SEQUENCE</scope>
    <source>
        <tissue evidence="3">Blood</tissue>
    </source>
</reference>
<keyword evidence="4" id="KW-1185">Reference proteome</keyword>
<dbReference type="Pfam" id="PF00622">
    <property type="entry name" value="SPRY"/>
    <property type="match status" value="1"/>
</dbReference>
<dbReference type="InterPro" id="IPR050143">
    <property type="entry name" value="TRIM/RBCC"/>
</dbReference>
<dbReference type="CDD" id="cd13733">
    <property type="entry name" value="SPRY_PRY_C-I_1"/>
    <property type="match status" value="1"/>
</dbReference>
<dbReference type="PANTHER" id="PTHR24103">
    <property type="entry name" value="E3 UBIQUITIN-PROTEIN LIGASE TRIM"/>
    <property type="match status" value="1"/>
</dbReference>
<dbReference type="InterPro" id="IPR001870">
    <property type="entry name" value="B30.2/SPRY"/>
</dbReference>
<dbReference type="InterPro" id="IPR013320">
    <property type="entry name" value="ConA-like_dom_sf"/>
</dbReference>
<dbReference type="SMART" id="SM00449">
    <property type="entry name" value="SPRY"/>
    <property type="match status" value="1"/>
</dbReference>
<dbReference type="InterPro" id="IPR003877">
    <property type="entry name" value="SPRY_dom"/>
</dbReference>
<comment type="caution">
    <text evidence="3">The sequence shown here is derived from an EMBL/GenBank/DDBJ whole genome shotgun (WGS) entry which is preliminary data.</text>
</comment>
<dbReference type="Pfam" id="PF13765">
    <property type="entry name" value="PRY"/>
    <property type="match status" value="1"/>
</dbReference>
<organism evidence="3 4">
    <name type="scientific">Albula goreensis</name>
    <dbReference type="NCBI Taxonomy" id="1534307"/>
    <lineage>
        <taxon>Eukaryota</taxon>
        <taxon>Metazoa</taxon>
        <taxon>Chordata</taxon>
        <taxon>Craniata</taxon>
        <taxon>Vertebrata</taxon>
        <taxon>Euteleostomi</taxon>
        <taxon>Actinopterygii</taxon>
        <taxon>Neopterygii</taxon>
        <taxon>Teleostei</taxon>
        <taxon>Albuliformes</taxon>
        <taxon>Albulidae</taxon>
        <taxon>Albula</taxon>
    </lineage>
</organism>
<dbReference type="Proteomes" id="UP000829720">
    <property type="component" value="Unassembled WGS sequence"/>
</dbReference>
<dbReference type="SUPFAM" id="SSF49899">
    <property type="entry name" value="Concanavalin A-like lectins/glucanases"/>
    <property type="match status" value="1"/>
</dbReference>
<protein>
    <recommendedName>
        <fullName evidence="2">B30.2/SPRY domain-containing protein</fullName>
    </recommendedName>
</protein>
<accession>A0A8T3CZ42</accession>
<dbReference type="SMART" id="SM00589">
    <property type="entry name" value="PRY"/>
    <property type="match status" value="1"/>
</dbReference>
<dbReference type="EMBL" id="JAERUA010000017">
    <property type="protein sequence ID" value="KAI1888624.1"/>
    <property type="molecule type" value="Genomic_DNA"/>
</dbReference>
<proteinExistence type="predicted"/>
<evidence type="ECO:0000256" key="1">
    <source>
        <dbReference type="SAM" id="MobiDB-lite"/>
    </source>
</evidence>
<dbReference type="InterPro" id="IPR003879">
    <property type="entry name" value="Butyrophylin_SPRY"/>
</dbReference>
<evidence type="ECO:0000313" key="3">
    <source>
        <dbReference type="EMBL" id="KAI1888624.1"/>
    </source>
</evidence>
<evidence type="ECO:0000259" key="2">
    <source>
        <dbReference type="PROSITE" id="PS50188"/>
    </source>
</evidence>
<feature type="domain" description="B30.2/SPRY" evidence="2">
    <location>
        <begin position="72"/>
        <end position="269"/>
    </location>
</feature>
<dbReference type="FunFam" id="2.60.120.920:FF:000004">
    <property type="entry name" value="Butyrophilin subfamily 1 member A1"/>
    <property type="match status" value="1"/>
</dbReference>
<dbReference type="PRINTS" id="PR01407">
    <property type="entry name" value="BUTYPHLNCDUF"/>
</dbReference>
<gene>
    <name evidence="3" type="ORF">AGOR_G00187070</name>
</gene>